<feature type="domain" description="F-box" evidence="1">
    <location>
        <begin position="9"/>
        <end position="54"/>
    </location>
</feature>
<dbReference type="PROSITE" id="PS50181">
    <property type="entry name" value="FBOX"/>
    <property type="match status" value="1"/>
</dbReference>
<proteinExistence type="predicted"/>
<name>A0AAW1KYU3_SAPOF</name>
<dbReference type="NCBIfam" id="TIGR01640">
    <property type="entry name" value="F_box_assoc_1"/>
    <property type="match status" value="2"/>
</dbReference>
<dbReference type="Pfam" id="PF00646">
    <property type="entry name" value="F-box"/>
    <property type="match status" value="2"/>
</dbReference>
<accession>A0AAW1KYU3</accession>
<dbReference type="AlphaFoldDB" id="A0AAW1KYU3"/>
<dbReference type="CDD" id="cd22157">
    <property type="entry name" value="F-box_AtFBW1-like"/>
    <property type="match status" value="1"/>
</dbReference>
<evidence type="ECO:0000313" key="3">
    <source>
        <dbReference type="Proteomes" id="UP001443914"/>
    </source>
</evidence>
<evidence type="ECO:0000259" key="1">
    <source>
        <dbReference type="PROSITE" id="PS50181"/>
    </source>
</evidence>
<dbReference type="InterPro" id="IPR006527">
    <property type="entry name" value="F-box-assoc_dom_typ1"/>
</dbReference>
<dbReference type="InterPro" id="IPR036047">
    <property type="entry name" value="F-box-like_dom_sf"/>
</dbReference>
<evidence type="ECO:0000313" key="2">
    <source>
        <dbReference type="EMBL" id="KAK9726058.1"/>
    </source>
</evidence>
<dbReference type="InterPro" id="IPR017451">
    <property type="entry name" value="F-box-assoc_interact_dom"/>
</dbReference>
<dbReference type="InterPro" id="IPR001810">
    <property type="entry name" value="F-box_dom"/>
</dbReference>
<comment type="caution">
    <text evidence="2">The sequence shown here is derived from an EMBL/GenBank/DDBJ whole genome shotgun (WGS) entry which is preliminary data.</text>
</comment>
<organism evidence="2 3">
    <name type="scientific">Saponaria officinalis</name>
    <name type="common">Common soapwort</name>
    <name type="synonym">Lychnis saponaria</name>
    <dbReference type="NCBI Taxonomy" id="3572"/>
    <lineage>
        <taxon>Eukaryota</taxon>
        <taxon>Viridiplantae</taxon>
        <taxon>Streptophyta</taxon>
        <taxon>Embryophyta</taxon>
        <taxon>Tracheophyta</taxon>
        <taxon>Spermatophyta</taxon>
        <taxon>Magnoliopsida</taxon>
        <taxon>eudicotyledons</taxon>
        <taxon>Gunneridae</taxon>
        <taxon>Pentapetalae</taxon>
        <taxon>Caryophyllales</taxon>
        <taxon>Caryophyllaceae</taxon>
        <taxon>Caryophylleae</taxon>
        <taxon>Saponaria</taxon>
    </lineage>
</organism>
<protein>
    <recommendedName>
        <fullName evidence="1">F-box domain-containing protein</fullName>
    </recommendedName>
</protein>
<dbReference type="SMART" id="SM00256">
    <property type="entry name" value="FBOX"/>
    <property type="match status" value="2"/>
</dbReference>
<dbReference type="Proteomes" id="UP001443914">
    <property type="component" value="Unassembled WGS sequence"/>
</dbReference>
<dbReference type="Pfam" id="PF07734">
    <property type="entry name" value="FBA_1"/>
    <property type="match status" value="2"/>
</dbReference>
<dbReference type="PANTHER" id="PTHR31672:SF10">
    <property type="entry name" value="F-BOX DOMAIN-CONTAINING PROTEIN"/>
    <property type="match status" value="1"/>
</dbReference>
<sequence>MLTIKVMFNTDMDSLPKDIVADILSRLVVKHLLVCKSVSHAWYRLITDPCFAKLHRHQSLMQRVVYSRLPNLLHTAAFDSFHEETVLSLPPLYPHFDTACVVGSCHGLLCLCELGRCNSRFALYNPTTRICNILPWTPFQGGLESSYWLYYGFGYDSATDDYKVLRIAQTSVDEDVSDCPRCDARVYSLSTNTWNKVADVPYRLFRLHMFGILVNGALHFLSTEIPEQNVPDQIVSFNLTDESYYSVPQPKLNGTSHWLTIGVLDGCLSLVDNCCSEDHHYSVWIMKEYGVQKSWSKLYRIEYPEHWFHTGTQGEQTPAALRPISFSKNRRELFFMVLFSHLVSYDSEKKTLHQVVHPNDQIVTWDMLIYEETLTSPLSASVSDDAEDVMGLSEDIMTNILLRLPVKYLLRFKSVSWSWYDLITDPFFITRHVEWSRKTSSKLHIVYNGPSFSLRHAEFDSFDQDTVLDHPFVGQHHSAVVVGVSEGLLCLCDTSTNNLIFPFALYNPTTRSSNVLPEPFFDVFSINYEHFFGFGYDATSDDYKIIKITQLQKQNDTSGDHAQVYSLNTNSWKRVTRMPFRLTGLLFTGATVNGIVHWVASSYFDERPCDEIAGFDLASENYYLIPQPPSLETILESRCIIDIGVLDGCLSQVRSYLDIHLHDVWIMREYRVQSSWSKVFRIVDEEPMPVMLKPKFFSRNKRELYLMAYSTFLVSYNVEEKKLRRCTYPKGVTWDVHVYEETLVPTDPGEGHE</sequence>
<dbReference type="EMBL" id="JBDFQZ010000005">
    <property type="protein sequence ID" value="KAK9726058.1"/>
    <property type="molecule type" value="Genomic_DNA"/>
</dbReference>
<keyword evidence="3" id="KW-1185">Reference proteome</keyword>
<dbReference type="InterPro" id="IPR050796">
    <property type="entry name" value="SCF_F-box_component"/>
</dbReference>
<dbReference type="PANTHER" id="PTHR31672">
    <property type="entry name" value="BNACNNG10540D PROTEIN"/>
    <property type="match status" value="1"/>
</dbReference>
<gene>
    <name evidence="2" type="ORF">RND81_05G187200</name>
</gene>
<reference evidence="2" key="1">
    <citation type="submission" date="2024-03" db="EMBL/GenBank/DDBJ databases">
        <title>WGS assembly of Saponaria officinalis var. Norfolk2.</title>
        <authorList>
            <person name="Jenkins J."/>
            <person name="Shu S."/>
            <person name="Grimwood J."/>
            <person name="Barry K."/>
            <person name="Goodstein D."/>
            <person name="Schmutz J."/>
            <person name="Leebens-Mack J."/>
            <person name="Osbourn A."/>
        </authorList>
    </citation>
    <scope>NUCLEOTIDE SEQUENCE [LARGE SCALE GENOMIC DNA]</scope>
    <source>
        <strain evidence="2">JIC</strain>
    </source>
</reference>
<dbReference type="SUPFAM" id="SSF81383">
    <property type="entry name" value="F-box domain"/>
    <property type="match status" value="2"/>
</dbReference>
<dbReference type="Gene3D" id="1.20.1280.50">
    <property type="match status" value="2"/>
</dbReference>